<dbReference type="GO" id="GO:0004386">
    <property type="term" value="F:helicase activity"/>
    <property type="evidence" value="ECO:0007669"/>
    <property type="project" value="UniProtKB-KW"/>
</dbReference>
<dbReference type="InterPro" id="IPR027417">
    <property type="entry name" value="P-loop_NTPase"/>
</dbReference>
<feature type="domain" description="Helicase ATP-binding" evidence="7">
    <location>
        <begin position="267"/>
        <end position="435"/>
    </location>
</feature>
<dbReference type="InterPro" id="IPR007502">
    <property type="entry name" value="Helicase-assoc_dom"/>
</dbReference>
<evidence type="ECO:0000256" key="4">
    <source>
        <dbReference type="ARBA" id="ARBA00022806"/>
    </source>
</evidence>
<dbReference type="RefSeq" id="XP_013780435.2">
    <property type="nucleotide sequence ID" value="XM_013924981.2"/>
</dbReference>
<dbReference type="EC" id="3.6.4.13" evidence="1"/>
<dbReference type="InterPro" id="IPR014001">
    <property type="entry name" value="Helicase_ATP-bd"/>
</dbReference>
<evidence type="ECO:0000259" key="8">
    <source>
        <dbReference type="PROSITE" id="PS51194"/>
    </source>
</evidence>
<keyword evidence="4 10" id="KW-0347">Helicase</keyword>
<evidence type="ECO:0000256" key="1">
    <source>
        <dbReference type="ARBA" id="ARBA00012552"/>
    </source>
</evidence>
<dbReference type="Pfam" id="PF07717">
    <property type="entry name" value="OB_NTP_bind"/>
    <property type="match status" value="1"/>
</dbReference>
<evidence type="ECO:0000256" key="3">
    <source>
        <dbReference type="ARBA" id="ARBA00022801"/>
    </source>
</evidence>
<dbReference type="Pfam" id="PF21010">
    <property type="entry name" value="HA2_C"/>
    <property type="match status" value="1"/>
</dbReference>
<reference evidence="10" key="1">
    <citation type="submission" date="2025-08" db="UniProtKB">
        <authorList>
            <consortium name="RefSeq"/>
        </authorList>
    </citation>
    <scope>IDENTIFICATION</scope>
    <source>
        <tissue evidence="10">Muscle</tissue>
    </source>
</reference>
<dbReference type="Pfam" id="PF00270">
    <property type="entry name" value="DEAD"/>
    <property type="match status" value="1"/>
</dbReference>
<dbReference type="Pfam" id="PF00271">
    <property type="entry name" value="Helicase_C"/>
    <property type="match status" value="1"/>
</dbReference>
<evidence type="ECO:0000313" key="9">
    <source>
        <dbReference type="Proteomes" id="UP000694941"/>
    </source>
</evidence>
<evidence type="ECO:0000256" key="6">
    <source>
        <dbReference type="ARBA" id="ARBA00047984"/>
    </source>
</evidence>
<keyword evidence="3" id="KW-0378">Hydrolase</keyword>
<dbReference type="Gene3D" id="1.20.120.1080">
    <property type="match status" value="1"/>
</dbReference>
<evidence type="ECO:0000256" key="5">
    <source>
        <dbReference type="ARBA" id="ARBA00022840"/>
    </source>
</evidence>
<evidence type="ECO:0000256" key="2">
    <source>
        <dbReference type="ARBA" id="ARBA00022741"/>
    </source>
</evidence>
<dbReference type="SUPFAM" id="SSF52540">
    <property type="entry name" value="P-loop containing nucleoside triphosphate hydrolases"/>
    <property type="match status" value="1"/>
</dbReference>
<sequence length="889" mass="101279">MKFNGNHVKIFNKKSKALQKKKNKIGNSRVSLLNDSVTEKQLLIPADFGKHLSIIPSKAWDKFKKRSLKDDHGYGSQPEKKLKLAKSKNTSVFPQCGFFQGKKKKNSIKGKGILFKKGIYKSDKHQKKSTSRNRNIEMKQKKLNKNARKHKKYILLDSSVVDTVNAEDKSENVHASLKKIESSNKIAAKIEQRSFQNGCTSNISKKTECVADKKPEKNRTFNNTGYIKRPSHLQKMSSSDSKSKVEKMELLSQRRSLPIFPVQQELVREAWKNHSIILIGETACGKTTQVPQFLYSAGVHSNGVIGITQPRRVAAITIAERVSLEMGIDLGDLVGYSVRFDDMTSEKTKIKYQTDGMLLRESISDPLLKRYNVIILDEAHERTLHTDVLFGIIKSAQIQRKRKKLHPLKIIVMSATMDVDHFSQYFNNAPVYYLEGRQYSVQMMYTMKEQEDYVFTALVTVFQIHQYEPEGDILVFCTGQEEIESMVKAVRETSSQLPFDCAPLTVFPLYAALPSAHQLRVFQPVAKGSRKVIFSTNIAETSITIPGIKYVIDTGMVKARTYHPGSGLDLLKVQKISKAQAWQRAGRAGREMSGVCYRLYTKQEYENLREYSIPEIQRCNLASVILQLLAIGIKDVEHFDFMDKPSPEIVSSALLQLQLLSAVEKEDSCWKLTSQGKQMALFPLEPRFAKVIFMSKELGCTEEILTIISLLSVESVVFVPSKKREIAVEVHKKFQSNEGDHIMLMNIYRSFKSVKGNKKWCTDNFVHHRNLLMAVEVRKQLAELCKHVGIPLKSCGQDTARVRKCLAYGLFLNAAELQREGGYNTLDTRQRVTIHPSSCLFVNKPAYVVFTELIQTSKCYMRYLSIVDPDWLLEAAPSYFRQKRLYKVN</sequence>
<dbReference type="SMART" id="SM00487">
    <property type="entry name" value="DEXDc"/>
    <property type="match status" value="1"/>
</dbReference>
<dbReference type="GeneID" id="106464822"/>
<dbReference type="PROSITE" id="PS51192">
    <property type="entry name" value="HELICASE_ATP_BIND_1"/>
    <property type="match status" value="1"/>
</dbReference>
<keyword evidence="5" id="KW-0067">ATP-binding</keyword>
<dbReference type="PANTHER" id="PTHR18934">
    <property type="entry name" value="ATP-DEPENDENT RNA HELICASE"/>
    <property type="match status" value="1"/>
</dbReference>
<dbReference type="SMART" id="SM00847">
    <property type="entry name" value="HA2"/>
    <property type="match status" value="1"/>
</dbReference>
<evidence type="ECO:0000259" key="7">
    <source>
        <dbReference type="PROSITE" id="PS51192"/>
    </source>
</evidence>
<comment type="catalytic activity">
    <reaction evidence="6">
        <text>ATP + H2O = ADP + phosphate + H(+)</text>
        <dbReference type="Rhea" id="RHEA:13065"/>
        <dbReference type="ChEBI" id="CHEBI:15377"/>
        <dbReference type="ChEBI" id="CHEBI:15378"/>
        <dbReference type="ChEBI" id="CHEBI:30616"/>
        <dbReference type="ChEBI" id="CHEBI:43474"/>
        <dbReference type="ChEBI" id="CHEBI:456216"/>
        <dbReference type="EC" id="3.6.4.13"/>
    </reaction>
</comment>
<dbReference type="InterPro" id="IPR011709">
    <property type="entry name" value="DEAD-box_helicase_OB_fold"/>
</dbReference>
<dbReference type="CDD" id="cd18791">
    <property type="entry name" value="SF2_C_RHA"/>
    <property type="match status" value="1"/>
</dbReference>
<accession>A0ABM1BEM7</accession>
<evidence type="ECO:0000313" key="10">
    <source>
        <dbReference type="RefSeq" id="XP_013780435.2"/>
    </source>
</evidence>
<dbReference type="Proteomes" id="UP000694941">
    <property type="component" value="Unplaced"/>
</dbReference>
<name>A0ABM1BEM7_LIMPO</name>
<dbReference type="PROSITE" id="PS51194">
    <property type="entry name" value="HELICASE_CTER"/>
    <property type="match status" value="1"/>
</dbReference>
<dbReference type="InterPro" id="IPR011545">
    <property type="entry name" value="DEAD/DEAH_box_helicase_dom"/>
</dbReference>
<organism evidence="9 10">
    <name type="scientific">Limulus polyphemus</name>
    <name type="common">Atlantic horseshoe crab</name>
    <dbReference type="NCBI Taxonomy" id="6850"/>
    <lineage>
        <taxon>Eukaryota</taxon>
        <taxon>Metazoa</taxon>
        <taxon>Ecdysozoa</taxon>
        <taxon>Arthropoda</taxon>
        <taxon>Chelicerata</taxon>
        <taxon>Merostomata</taxon>
        <taxon>Xiphosura</taxon>
        <taxon>Limulidae</taxon>
        <taxon>Limulus</taxon>
    </lineage>
</organism>
<dbReference type="Gene3D" id="3.40.50.300">
    <property type="entry name" value="P-loop containing nucleotide triphosphate hydrolases"/>
    <property type="match status" value="2"/>
</dbReference>
<proteinExistence type="predicted"/>
<protein>
    <recommendedName>
        <fullName evidence="1">RNA helicase</fullName>
        <ecNumber evidence="1">3.6.4.13</ecNumber>
    </recommendedName>
</protein>
<dbReference type="SMART" id="SM00490">
    <property type="entry name" value="HELICc"/>
    <property type="match status" value="1"/>
</dbReference>
<keyword evidence="9" id="KW-1185">Reference proteome</keyword>
<gene>
    <name evidence="10" type="primary">LOC106464822</name>
</gene>
<dbReference type="PANTHER" id="PTHR18934:SF118">
    <property type="entry name" value="ATP-DEPENDENT RNA HELICASE DHX33"/>
    <property type="match status" value="1"/>
</dbReference>
<dbReference type="CDD" id="cd17978">
    <property type="entry name" value="DEXHc_DHX33"/>
    <property type="match status" value="1"/>
</dbReference>
<feature type="domain" description="Helicase C-terminal" evidence="8">
    <location>
        <begin position="460"/>
        <end position="632"/>
    </location>
</feature>
<dbReference type="InterPro" id="IPR001650">
    <property type="entry name" value="Helicase_C-like"/>
</dbReference>
<keyword evidence="2" id="KW-0547">Nucleotide-binding</keyword>